<dbReference type="GO" id="GO:0005524">
    <property type="term" value="F:ATP binding"/>
    <property type="evidence" value="ECO:0007669"/>
    <property type="project" value="UniProtKB-KW"/>
</dbReference>
<evidence type="ECO:0000259" key="16">
    <source>
        <dbReference type="Pfam" id="PF24948"/>
    </source>
</evidence>
<keyword evidence="7" id="KW-0597">Phosphoprotein</keyword>
<dbReference type="Pfam" id="PF16114">
    <property type="entry name" value="Citrate_bind"/>
    <property type="match status" value="1"/>
</dbReference>
<dbReference type="PANTHER" id="PTHR11815">
    <property type="entry name" value="SUCCINYL-COA SYNTHETASE BETA CHAIN"/>
    <property type="match status" value="1"/>
</dbReference>
<dbReference type="EC" id="2.3.3.8" evidence="4"/>
<keyword evidence="6" id="KW-0444">Lipid biosynthesis</keyword>
<dbReference type="GO" id="GO:0003878">
    <property type="term" value="F:ATP citrate synthase activity"/>
    <property type="evidence" value="ECO:0007669"/>
    <property type="project" value="UniProtKB-EC"/>
</dbReference>
<feature type="domain" description="ATP-citrate synthase ATP-grasp" evidence="16">
    <location>
        <begin position="2"/>
        <end position="235"/>
    </location>
</feature>
<evidence type="ECO:0000256" key="7">
    <source>
        <dbReference type="ARBA" id="ARBA00022553"/>
    </source>
</evidence>
<dbReference type="GO" id="GO:0006629">
    <property type="term" value="P:lipid metabolic process"/>
    <property type="evidence" value="ECO:0007669"/>
    <property type="project" value="UniProtKB-KW"/>
</dbReference>
<dbReference type="GO" id="GO:0006104">
    <property type="term" value="P:succinyl-CoA metabolic process"/>
    <property type="evidence" value="ECO:0007669"/>
    <property type="project" value="TreeGrafter"/>
</dbReference>
<keyword evidence="12" id="KW-0012">Acyltransferase</keyword>
<dbReference type="FunFam" id="3.40.50.261:FF:000008">
    <property type="entry name" value="ATP-citrate synthase alpha chain protein"/>
    <property type="match status" value="1"/>
</dbReference>
<dbReference type="InterPro" id="IPR056749">
    <property type="entry name" value="Citrate_synth_N"/>
</dbReference>
<reference evidence="17" key="1">
    <citation type="submission" date="2012-09" db="EMBL/GenBank/DDBJ databases">
        <authorList>
            <person name="Martin A.A."/>
        </authorList>
    </citation>
    <scope>NUCLEOTIDE SEQUENCE</scope>
</reference>
<evidence type="ECO:0000256" key="1">
    <source>
        <dbReference type="ARBA" id="ARBA00004496"/>
    </source>
</evidence>
<dbReference type="GO" id="GO:0004775">
    <property type="term" value="F:succinate-CoA ligase (ADP-forming) activity"/>
    <property type="evidence" value="ECO:0007669"/>
    <property type="project" value="TreeGrafter"/>
</dbReference>
<comment type="subcellular location">
    <subcellularLocation>
        <location evidence="1">Cytoplasm</location>
    </subcellularLocation>
</comment>
<keyword evidence="11" id="KW-0443">Lipid metabolism</keyword>
<evidence type="ECO:0000256" key="14">
    <source>
        <dbReference type="SAM" id="Phobius"/>
    </source>
</evidence>
<evidence type="ECO:0000256" key="9">
    <source>
        <dbReference type="ARBA" id="ARBA00022741"/>
    </source>
</evidence>
<organism evidence="17 18">
    <name type="scientific">Angiostrongylus cantonensis</name>
    <name type="common">Rat lungworm</name>
    <dbReference type="NCBI Taxonomy" id="6313"/>
    <lineage>
        <taxon>Eukaryota</taxon>
        <taxon>Metazoa</taxon>
        <taxon>Ecdysozoa</taxon>
        <taxon>Nematoda</taxon>
        <taxon>Chromadorea</taxon>
        <taxon>Rhabditida</taxon>
        <taxon>Rhabditina</taxon>
        <taxon>Rhabditomorpha</taxon>
        <taxon>Strongyloidea</taxon>
        <taxon>Metastrongylidae</taxon>
        <taxon>Angiostrongylus</taxon>
    </lineage>
</organism>
<dbReference type="STRING" id="6313.A0A0K0DPA5"/>
<dbReference type="PANTHER" id="PTHR11815:SF10">
    <property type="entry name" value="SUCCINATE--COA LIGASE [GDP-FORMING] SUBUNIT BETA, MITOCHONDRIAL"/>
    <property type="match status" value="1"/>
</dbReference>
<evidence type="ECO:0000256" key="2">
    <source>
        <dbReference type="ARBA" id="ARBA00005899"/>
    </source>
</evidence>
<dbReference type="Gene3D" id="3.40.50.261">
    <property type="entry name" value="Succinyl-CoA synthetase domains"/>
    <property type="match status" value="1"/>
</dbReference>
<dbReference type="GO" id="GO:0006099">
    <property type="term" value="P:tricarboxylic acid cycle"/>
    <property type="evidence" value="ECO:0007669"/>
    <property type="project" value="TreeGrafter"/>
</dbReference>
<dbReference type="SUPFAM" id="SSF52210">
    <property type="entry name" value="Succinyl-CoA synthetase domains"/>
    <property type="match status" value="1"/>
</dbReference>
<evidence type="ECO:0000256" key="13">
    <source>
        <dbReference type="ARBA" id="ARBA00047593"/>
    </source>
</evidence>
<keyword evidence="5" id="KW-0963">Cytoplasm</keyword>
<evidence type="ECO:0000256" key="3">
    <source>
        <dbReference type="ARBA" id="ARBA00010719"/>
    </source>
</evidence>
<evidence type="ECO:0000313" key="18">
    <source>
        <dbReference type="WBParaSite" id="ACAC_0001359401-mRNA-1"/>
    </source>
</evidence>
<dbReference type="WBParaSite" id="ACAC_0001359401-mRNA-1">
    <property type="protein sequence ID" value="ACAC_0001359401-mRNA-1"/>
    <property type="gene ID" value="ACAC_0001359401"/>
</dbReference>
<keyword evidence="8" id="KW-0808">Transferase</keyword>
<feature type="transmembrane region" description="Helical" evidence="14">
    <location>
        <begin position="423"/>
        <end position="439"/>
    </location>
</feature>
<dbReference type="PROSITE" id="PS01217">
    <property type="entry name" value="SUCCINYL_COA_LIG_3"/>
    <property type="match status" value="1"/>
</dbReference>
<protein>
    <recommendedName>
        <fullName evidence="4">ATP citrate synthase</fullName>
        <ecNumber evidence="4">2.3.3.8</ecNumber>
    </recommendedName>
</protein>
<name>A0A0K0DPA5_ANGCA</name>
<evidence type="ECO:0000259" key="15">
    <source>
        <dbReference type="Pfam" id="PF16114"/>
    </source>
</evidence>
<dbReference type="Pfam" id="PF24948">
    <property type="entry name" value="Citrate_synth_N"/>
    <property type="match status" value="1"/>
</dbReference>
<comment type="similarity">
    <text evidence="3">In the N-terminal section; belongs to the succinate/malate CoA ligase beta subunit family.</text>
</comment>
<comment type="catalytic activity">
    <reaction evidence="13">
        <text>oxaloacetate + acetyl-CoA + ADP + phosphate = citrate + ATP + CoA</text>
        <dbReference type="Rhea" id="RHEA:21160"/>
        <dbReference type="ChEBI" id="CHEBI:16452"/>
        <dbReference type="ChEBI" id="CHEBI:16947"/>
        <dbReference type="ChEBI" id="CHEBI:30616"/>
        <dbReference type="ChEBI" id="CHEBI:43474"/>
        <dbReference type="ChEBI" id="CHEBI:57287"/>
        <dbReference type="ChEBI" id="CHEBI:57288"/>
        <dbReference type="ChEBI" id="CHEBI:456216"/>
        <dbReference type="EC" id="2.3.3.8"/>
    </reaction>
</comment>
<feature type="domain" description="ATP-citrate synthase citrate-binding" evidence="15">
    <location>
        <begin position="251"/>
        <end position="363"/>
    </location>
</feature>
<evidence type="ECO:0000256" key="8">
    <source>
        <dbReference type="ARBA" id="ARBA00022679"/>
    </source>
</evidence>
<comment type="similarity">
    <text evidence="2">In the C-terminal section; belongs to the succinate/malate CoA ligase alpha subunit family.</text>
</comment>
<evidence type="ECO:0000256" key="12">
    <source>
        <dbReference type="ARBA" id="ARBA00023315"/>
    </source>
</evidence>
<reference evidence="18" key="2">
    <citation type="submission" date="2017-02" db="UniProtKB">
        <authorList>
            <consortium name="WormBaseParasite"/>
        </authorList>
    </citation>
    <scope>IDENTIFICATION</scope>
</reference>
<accession>A0A0K0DPA5</accession>
<dbReference type="GO" id="GO:0042709">
    <property type="term" value="C:succinate-CoA ligase complex"/>
    <property type="evidence" value="ECO:0007669"/>
    <property type="project" value="TreeGrafter"/>
</dbReference>
<dbReference type="FunFam" id="3.30.470.110:FF:000004">
    <property type="entry name" value="ATP-citrate synthase"/>
    <property type="match status" value="1"/>
</dbReference>
<dbReference type="AlphaFoldDB" id="A0A0K0DPA5"/>
<evidence type="ECO:0000256" key="10">
    <source>
        <dbReference type="ARBA" id="ARBA00022840"/>
    </source>
</evidence>
<proteinExistence type="inferred from homology"/>
<keyword evidence="14" id="KW-0812">Transmembrane</keyword>
<evidence type="ECO:0000256" key="5">
    <source>
        <dbReference type="ARBA" id="ARBA00022490"/>
    </source>
</evidence>
<keyword evidence="10" id="KW-0067">ATP-binding</keyword>
<keyword evidence="14" id="KW-0472">Membrane</keyword>
<evidence type="ECO:0000256" key="4">
    <source>
        <dbReference type="ARBA" id="ARBA00012639"/>
    </source>
</evidence>
<keyword evidence="17" id="KW-1185">Reference proteome</keyword>
<evidence type="ECO:0000256" key="6">
    <source>
        <dbReference type="ARBA" id="ARBA00022516"/>
    </source>
</evidence>
<evidence type="ECO:0000313" key="17">
    <source>
        <dbReference type="Proteomes" id="UP000035642"/>
    </source>
</evidence>
<dbReference type="Proteomes" id="UP000035642">
    <property type="component" value="Unassembled WGS sequence"/>
</dbReference>
<sequence>MSAKAVSELSGKELLYRHLECCSLIDAPTAIRLSAGDDFDAIVMDSTWLNETQKAVIKPDQLIKRRGKHGLVKCGTVNEIKKWFIEKSNTYVQVGKTNGRLHTFIVEPFCAHNDADELYIAIYSQRYNDVIMFYEHGGVDVGDIDEKARTIRVEVSLDENGMMPTEKELDELIGNLGDKTTILKTFILALYTAYKSLHFTYLEINPLVVQNGNVYILDLAAKLDETANFLCSDKWKTRTGSDVEFPAPFGRELTKEEQYIADLDAKTGASLKLTILNRRGRIWTMVAGGGASVVFTDTVCDLGGASELANYGEYSGDPSETQTFEYAKTLLSVMTEGPPNPQGKVLIIGGSIANFTNVAKTFGVSFLDSFFFCYLILALIEEEIRFHKIDLENYRVSIIMILIENNFNAWTVSIHSNSCAQCWYVFCVVTVSYVFYLILRQIYLVDVGEKYSCPFLCHMS</sequence>
<dbReference type="InterPro" id="IPR016102">
    <property type="entry name" value="Succinyl-CoA_synth-like"/>
</dbReference>
<evidence type="ECO:0000256" key="11">
    <source>
        <dbReference type="ARBA" id="ARBA00023098"/>
    </source>
</evidence>
<dbReference type="SUPFAM" id="SSF56059">
    <property type="entry name" value="Glutathione synthetase ATP-binding domain-like"/>
    <property type="match status" value="1"/>
</dbReference>
<dbReference type="Gene3D" id="3.30.470.110">
    <property type="match status" value="1"/>
</dbReference>
<dbReference type="InterPro" id="IPR032263">
    <property type="entry name" value="Citrate-bd"/>
</dbReference>
<keyword evidence="9" id="KW-0547">Nucleotide-binding</keyword>
<keyword evidence="14" id="KW-1133">Transmembrane helix</keyword>
<dbReference type="InterPro" id="IPR017866">
    <property type="entry name" value="Succ-CoA_synthase_bsu_CS"/>
</dbReference>